<dbReference type="SUPFAM" id="SSF82771">
    <property type="entry name" value="GIY-YIG endonuclease"/>
    <property type="match status" value="1"/>
</dbReference>
<dbReference type="EMBL" id="CP075546">
    <property type="protein sequence ID" value="QVV87925.1"/>
    <property type="molecule type" value="Genomic_DNA"/>
</dbReference>
<dbReference type="RefSeq" id="WP_214418742.1">
    <property type="nucleotide sequence ID" value="NZ_CP075546.1"/>
</dbReference>
<reference evidence="3 4" key="1">
    <citation type="submission" date="2021-05" db="EMBL/GenBank/DDBJ databases">
        <title>A novel Methanospirillum isolate from a pyrite-forming mixed culture.</title>
        <authorList>
            <person name="Bunk B."/>
            <person name="Sproer C."/>
            <person name="Spring S."/>
            <person name="Pester M."/>
        </authorList>
    </citation>
    <scope>NUCLEOTIDE SEQUENCE [LARGE SCALE GENOMIC DNA]</scope>
    <source>
        <strain evidence="3 4">J.3.6.1-F.2.7.3</strain>
    </source>
</reference>
<feature type="compositionally biased region" description="Polar residues" evidence="1">
    <location>
        <begin position="169"/>
        <end position="182"/>
    </location>
</feature>
<evidence type="ECO:0000259" key="2">
    <source>
        <dbReference type="SMART" id="SM00465"/>
    </source>
</evidence>
<dbReference type="InterPro" id="IPR056079">
    <property type="entry name" value="DUF7662"/>
</dbReference>
<dbReference type="SMART" id="SM00465">
    <property type="entry name" value="GIYc"/>
    <property type="match status" value="1"/>
</dbReference>
<keyword evidence="4" id="KW-1185">Reference proteome</keyword>
<feature type="domain" description="GIY-YIG" evidence="2">
    <location>
        <begin position="76"/>
        <end position="170"/>
    </location>
</feature>
<name>A0A8E7AWA7_9EURY</name>
<dbReference type="Proteomes" id="UP000680656">
    <property type="component" value="Chromosome"/>
</dbReference>
<feature type="region of interest" description="Disordered" evidence="1">
    <location>
        <begin position="169"/>
        <end position="191"/>
    </location>
</feature>
<evidence type="ECO:0000313" key="4">
    <source>
        <dbReference type="Proteomes" id="UP000680656"/>
    </source>
</evidence>
<accession>A0A8E7AWA7</accession>
<gene>
    <name evidence="3" type="ORF">KHC33_11310</name>
</gene>
<evidence type="ECO:0000256" key="1">
    <source>
        <dbReference type="SAM" id="MobiDB-lite"/>
    </source>
</evidence>
<dbReference type="GeneID" id="65097780"/>
<dbReference type="InterPro" id="IPR000305">
    <property type="entry name" value="GIY-YIG_endonuc"/>
</dbReference>
<dbReference type="AlphaFoldDB" id="A0A8E7AWA7"/>
<dbReference type="KEGG" id="mrtj:KHC33_11310"/>
<evidence type="ECO:0000313" key="3">
    <source>
        <dbReference type="EMBL" id="QVV87925.1"/>
    </source>
</evidence>
<sequence>MKESSSNSISFSQIIEKFPGITLDLVCEILPHRDISGNIIEYDYLDSKSNVSPQGFHKYGIGPFCHFRIPNGYNGKEGVYFIFEDDNKLKYIGETKNFETRFIEGYCRIDRRNCLSNGQMTNCRLNNLILSSIKGNHQIYLHFFETYDRKNIENKLIEQFSPPWNLLKGSQRSNDPLSQNNSIREDSSKPGGKYGPLYEYLNRAVNNRITLSYQEIERILGSSLPSSAYKYQQWWANDDPSHPHSKAWTNAGYRVVSIRLRNTIEFSKI</sequence>
<organism evidence="3 4">
    <name type="scientific">Methanospirillum purgamenti</name>
    <dbReference type="NCBI Taxonomy" id="2834276"/>
    <lineage>
        <taxon>Archaea</taxon>
        <taxon>Methanobacteriati</taxon>
        <taxon>Methanobacteriota</taxon>
        <taxon>Stenosarchaea group</taxon>
        <taxon>Methanomicrobia</taxon>
        <taxon>Methanomicrobiales</taxon>
        <taxon>Methanospirillaceae</taxon>
        <taxon>Methanospirillum</taxon>
    </lineage>
</organism>
<proteinExistence type="predicted"/>
<dbReference type="Pfam" id="PF01541">
    <property type="entry name" value="GIY-YIG"/>
    <property type="match status" value="1"/>
</dbReference>
<dbReference type="InterPro" id="IPR035901">
    <property type="entry name" value="GIY-YIG_endonuc_sf"/>
</dbReference>
<dbReference type="Pfam" id="PF24698">
    <property type="entry name" value="DUF7662"/>
    <property type="match status" value="1"/>
</dbReference>
<protein>
    <submittedName>
        <fullName evidence="3">GIY-YIG nuclease family protein</fullName>
    </submittedName>
</protein>